<comment type="caution">
    <text evidence="1">The sequence shown here is derived from an EMBL/GenBank/DDBJ whole genome shotgun (WGS) entry which is preliminary data.</text>
</comment>
<dbReference type="EMBL" id="QTSX02003576">
    <property type="protein sequence ID" value="KAJ9070402.1"/>
    <property type="molecule type" value="Genomic_DNA"/>
</dbReference>
<reference evidence="1" key="1">
    <citation type="submission" date="2022-04" db="EMBL/GenBank/DDBJ databases">
        <title>Genome of the entomopathogenic fungus Entomophthora muscae.</title>
        <authorList>
            <person name="Elya C."/>
            <person name="Lovett B.R."/>
            <person name="Lee E."/>
            <person name="Macias A.M."/>
            <person name="Hajek A.E."/>
            <person name="De Bivort B.L."/>
            <person name="Kasson M.T."/>
            <person name="De Fine Licht H.H."/>
            <person name="Stajich J.E."/>
        </authorList>
    </citation>
    <scope>NUCLEOTIDE SEQUENCE</scope>
    <source>
        <strain evidence="1">Berkeley</strain>
    </source>
</reference>
<accession>A0ACC2T760</accession>
<gene>
    <name evidence="1" type="ORF">DSO57_1008442</name>
</gene>
<sequence>MKNIPVLNLQYVFKLAPIFWWALPTSVRNIPDINHVGNSILATIGPTGQSNKWQQFPLIRETAAKQEEQ</sequence>
<proteinExistence type="predicted"/>
<dbReference type="Proteomes" id="UP001165960">
    <property type="component" value="Unassembled WGS sequence"/>
</dbReference>
<evidence type="ECO:0000313" key="1">
    <source>
        <dbReference type="EMBL" id="KAJ9070402.1"/>
    </source>
</evidence>
<keyword evidence="2" id="KW-1185">Reference proteome</keyword>
<protein>
    <submittedName>
        <fullName evidence="1">Uncharacterized protein</fullName>
    </submittedName>
</protein>
<name>A0ACC2T760_9FUNG</name>
<evidence type="ECO:0000313" key="2">
    <source>
        <dbReference type="Proteomes" id="UP001165960"/>
    </source>
</evidence>
<organism evidence="1 2">
    <name type="scientific">Entomophthora muscae</name>
    <dbReference type="NCBI Taxonomy" id="34485"/>
    <lineage>
        <taxon>Eukaryota</taxon>
        <taxon>Fungi</taxon>
        <taxon>Fungi incertae sedis</taxon>
        <taxon>Zoopagomycota</taxon>
        <taxon>Entomophthoromycotina</taxon>
        <taxon>Entomophthoromycetes</taxon>
        <taxon>Entomophthorales</taxon>
        <taxon>Entomophthoraceae</taxon>
        <taxon>Entomophthora</taxon>
    </lineage>
</organism>